<dbReference type="AlphaFoldDB" id="A0AA88E002"/>
<accession>A0AA88E002</accession>
<protein>
    <submittedName>
        <fullName evidence="2">Uncharacterized protein</fullName>
    </submittedName>
</protein>
<evidence type="ECO:0000256" key="1">
    <source>
        <dbReference type="SAM" id="MobiDB-lite"/>
    </source>
</evidence>
<evidence type="ECO:0000313" key="3">
    <source>
        <dbReference type="Proteomes" id="UP001187192"/>
    </source>
</evidence>
<evidence type="ECO:0000313" key="2">
    <source>
        <dbReference type="EMBL" id="GMN61994.1"/>
    </source>
</evidence>
<reference evidence="2" key="1">
    <citation type="submission" date="2023-07" db="EMBL/GenBank/DDBJ databases">
        <title>draft genome sequence of fig (Ficus carica).</title>
        <authorList>
            <person name="Takahashi T."/>
            <person name="Nishimura K."/>
        </authorList>
    </citation>
    <scope>NUCLEOTIDE SEQUENCE</scope>
</reference>
<feature type="region of interest" description="Disordered" evidence="1">
    <location>
        <begin position="1"/>
        <end position="23"/>
    </location>
</feature>
<dbReference type="Proteomes" id="UP001187192">
    <property type="component" value="Unassembled WGS sequence"/>
</dbReference>
<comment type="caution">
    <text evidence="2">The sequence shown here is derived from an EMBL/GenBank/DDBJ whole genome shotgun (WGS) entry which is preliminary data.</text>
</comment>
<name>A0AA88E002_FICCA</name>
<organism evidence="2 3">
    <name type="scientific">Ficus carica</name>
    <name type="common">Common fig</name>
    <dbReference type="NCBI Taxonomy" id="3494"/>
    <lineage>
        <taxon>Eukaryota</taxon>
        <taxon>Viridiplantae</taxon>
        <taxon>Streptophyta</taxon>
        <taxon>Embryophyta</taxon>
        <taxon>Tracheophyta</taxon>
        <taxon>Spermatophyta</taxon>
        <taxon>Magnoliopsida</taxon>
        <taxon>eudicotyledons</taxon>
        <taxon>Gunneridae</taxon>
        <taxon>Pentapetalae</taxon>
        <taxon>rosids</taxon>
        <taxon>fabids</taxon>
        <taxon>Rosales</taxon>
        <taxon>Moraceae</taxon>
        <taxon>Ficeae</taxon>
        <taxon>Ficus</taxon>
    </lineage>
</organism>
<dbReference type="EMBL" id="BTGU01000121">
    <property type="protein sequence ID" value="GMN61994.1"/>
    <property type="molecule type" value="Genomic_DNA"/>
</dbReference>
<gene>
    <name evidence="2" type="ORF">TIFTF001_031081</name>
</gene>
<proteinExistence type="predicted"/>
<sequence length="66" mass="7127">MGVRCSNDSDGRRLGEKNGGKGIRDLQWCFNGSNGGRLGEKNGCKVGLVIRVCGSCSYRLEPNLTH</sequence>
<feature type="compositionally biased region" description="Basic and acidic residues" evidence="1">
    <location>
        <begin position="7"/>
        <end position="23"/>
    </location>
</feature>
<keyword evidence="3" id="KW-1185">Reference proteome</keyword>